<reference evidence="2" key="1">
    <citation type="journal article" date="2019" name="Int. J. Syst. Evol. Microbiol.">
        <title>The Global Catalogue of Microorganisms (GCM) 10K type strain sequencing project: providing services to taxonomists for standard genome sequencing and annotation.</title>
        <authorList>
            <consortium name="The Broad Institute Genomics Platform"/>
            <consortium name="The Broad Institute Genome Sequencing Center for Infectious Disease"/>
            <person name="Wu L."/>
            <person name="Ma J."/>
        </authorList>
    </citation>
    <scope>NUCLEOTIDE SEQUENCE [LARGE SCALE GENOMIC DNA]</scope>
    <source>
        <strain evidence="2">YJ-61-S</strain>
    </source>
</reference>
<evidence type="ECO:0008006" key="3">
    <source>
        <dbReference type="Google" id="ProtNLM"/>
    </source>
</evidence>
<comment type="caution">
    <text evidence="1">The sequence shown here is derived from an EMBL/GenBank/DDBJ whole genome shotgun (WGS) entry which is preliminary data.</text>
</comment>
<name>A0ABV9HVZ9_9FLAO</name>
<evidence type="ECO:0000313" key="2">
    <source>
        <dbReference type="Proteomes" id="UP001596043"/>
    </source>
</evidence>
<dbReference type="EMBL" id="JBHSFV010000005">
    <property type="protein sequence ID" value="MFC4634334.1"/>
    <property type="molecule type" value="Genomic_DNA"/>
</dbReference>
<dbReference type="Proteomes" id="UP001596043">
    <property type="component" value="Unassembled WGS sequence"/>
</dbReference>
<sequence length="141" mass="15674">MITPILLSKTDAAQASADFDDALKNEPATLILVIGDNDQTKDALENLSTSINSDDHFYKGVRAVHAPNVTFILDTLKGLHVSPRLEDIDWNAIDTYVIFSISNVFNNIGNAVLSSKYDNRSTYYIEKSIMLAMAYDKDLNQ</sequence>
<organism evidence="1 2">
    <name type="scientific">Dokdonia ponticola</name>
    <dbReference type="NCBI Taxonomy" id="2041041"/>
    <lineage>
        <taxon>Bacteria</taxon>
        <taxon>Pseudomonadati</taxon>
        <taxon>Bacteroidota</taxon>
        <taxon>Flavobacteriia</taxon>
        <taxon>Flavobacteriales</taxon>
        <taxon>Flavobacteriaceae</taxon>
        <taxon>Dokdonia</taxon>
    </lineage>
</organism>
<evidence type="ECO:0000313" key="1">
    <source>
        <dbReference type="EMBL" id="MFC4634334.1"/>
    </source>
</evidence>
<protein>
    <recommendedName>
        <fullName evidence="3">DUF4347 domain-containing protein</fullName>
    </recommendedName>
</protein>
<proteinExistence type="predicted"/>
<dbReference type="RefSeq" id="WP_379978557.1">
    <property type="nucleotide sequence ID" value="NZ_JBHSFV010000005.1"/>
</dbReference>
<accession>A0ABV9HVZ9</accession>
<keyword evidence="2" id="KW-1185">Reference proteome</keyword>
<gene>
    <name evidence="1" type="ORF">ACFO3O_10480</name>
</gene>